<keyword evidence="3" id="KW-0472">Membrane</keyword>
<dbReference type="NCBIfam" id="TIGR00792">
    <property type="entry name" value="gph"/>
    <property type="match status" value="1"/>
</dbReference>
<feature type="transmembrane region" description="Helical" evidence="3">
    <location>
        <begin position="20"/>
        <end position="42"/>
    </location>
</feature>
<dbReference type="Gene3D" id="1.20.1250.20">
    <property type="entry name" value="MFS general substrate transporter like domains"/>
    <property type="match status" value="1"/>
</dbReference>
<evidence type="ECO:0000313" key="4">
    <source>
        <dbReference type="EMBL" id="GAX04213.1"/>
    </source>
</evidence>
<keyword evidence="1" id="KW-0762">Sugar transport</keyword>
<feature type="transmembrane region" description="Helical" evidence="3">
    <location>
        <begin position="88"/>
        <end position="109"/>
    </location>
</feature>
<dbReference type="PANTHER" id="PTHR11328">
    <property type="entry name" value="MAJOR FACILITATOR SUPERFAMILY DOMAIN-CONTAINING PROTEIN"/>
    <property type="match status" value="1"/>
</dbReference>
<evidence type="ECO:0000313" key="5">
    <source>
        <dbReference type="Proteomes" id="UP000198430"/>
    </source>
</evidence>
<keyword evidence="1" id="KW-0813">Transport</keyword>
<organism evidence="4 5">
    <name type="scientific">Secundilactobacillus pentosiphilus</name>
    <dbReference type="NCBI Taxonomy" id="1714682"/>
    <lineage>
        <taxon>Bacteria</taxon>
        <taxon>Bacillati</taxon>
        <taxon>Bacillota</taxon>
        <taxon>Bacilli</taxon>
        <taxon>Lactobacillales</taxon>
        <taxon>Lactobacillaceae</taxon>
        <taxon>Secundilactobacillus</taxon>
    </lineage>
</organism>
<keyword evidence="3" id="KW-0812">Transmembrane</keyword>
<dbReference type="GO" id="GO:0005886">
    <property type="term" value="C:plasma membrane"/>
    <property type="evidence" value="ECO:0007669"/>
    <property type="project" value="TreeGrafter"/>
</dbReference>
<feature type="transmembrane region" description="Helical" evidence="3">
    <location>
        <begin position="407"/>
        <end position="429"/>
    </location>
</feature>
<feature type="region of interest" description="Disordered" evidence="2">
    <location>
        <begin position="455"/>
        <end position="485"/>
    </location>
</feature>
<dbReference type="AlphaFoldDB" id="A0A1Z5IR17"/>
<feature type="transmembrane region" description="Helical" evidence="3">
    <location>
        <begin position="153"/>
        <end position="177"/>
    </location>
</feature>
<name>A0A1Z5IR17_9LACO</name>
<proteinExistence type="predicted"/>
<keyword evidence="3" id="KW-1133">Transmembrane helix</keyword>
<dbReference type="CDD" id="cd17332">
    <property type="entry name" value="MFS_MelB_like"/>
    <property type="match status" value="1"/>
</dbReference>
<feature type="transmembrane region" description="Helical" evidence="3">
    <location>
        <begin position="328"/>
        <end position="354"/>
    </location>
</feature>
<dbReference type="InterPro" id="IPR036259">
    <property type="entry name" value="MFS_trans_sf"/>
</dbReference>
<sequence length="485" mass="53779">MKDKMDSIAEKVAPSEFLAYFLYGFGQCFSYGIVGSFILIYYTDVVGISSVIASAIFLIARAWDAVFDPIVSGFMDKGRNTHGKFRKYMKIAPIFIVVSTIACFFTPSISMTGKIAYAAASYILWGTTYAFSDIPFWSMSTVMTKDSRKRTNLVTTASLGVSAGGGMVAIVLPFMLAYFKNNQTPATSYLISIMILMIIGFIFMQIGYRFTKERVKPSSKSEKITTHDIIMAVKANKYLLKMLLIMLLKIFMEIVNCIIIYFFTYNLGNAKFMSIFGVIGTFSAITFLVIPFITKYFKKLQILRFLLVIDIIFRIIFFALGYKNVTFVFILLTVTQCIYGLTGPITVAMLSETVEYTEVKTGKRCEAIVFGGQTFASKLAIAFAGATTGLILSFINYQPNTAQSSGTLTGLFIIISILPALGSLLRLWVLKGYDYNEDDFRNCRKILDERAAKLDNQDDQSVDAGDPANANGLQTEAAKATGDAS</sequence>
<feature type="transmembrane region" description="Helical" evidence="3">
    <location>
        <begin position="115"/>
        <end position="132"/>
    </location>
</feature>
<feature type="transmembrane region" description="Helical" evidence="3">
    <location>
        <begin position="243"/>
        <end position="264"/>
    </location>
</feature>
<feature type="transmembrane region" description="Helical" evidence="3">
    <location>
        <begin position="189"/>
        <end position="210"/>
    </location>
</feature>
<keyword evidence="5" id="KW-1185">Reference proteome</keyword>
<gene>
    <name evidence="4" type="ORF">IWT140_01851</name>
</gene>
<dbReference type="Pfam" id="PF13347">
    <property type="entry name" value="MFS_2"/>
    <property type="match status" value="1"/>
</dbReference>
<dbReference type="GO" id="GO:0006814">
    <property type="term" value="P:sodium ion transport"/>
    <property type="evidence" value="ECO:0007669"/>
    <property type="project" value="InterPro"/>
</dbReference>
<dbReference type="GO" id="GO:0015293">
    <property type="term" value="F:symporter activity"/>
    <property type="evidence" value="ECO:0007669"/>
    <property type="project" value="InterPro"/>
</dbReference>
<evidence type="ECO:0000256" key="1">
    <source>
        <dbReference type="ARBA" id="ARBA00022597"/>
    </source>
</evidence>
<dbReference type="RefSeq" id="WP_089089164.1">
    <property type="nucleotide sequence ID" value="NZ_BCMH01000014.1"/>
</dbReference>
<evidence type="ECO:0000256" key="2">
    <source>
        <dbReference type="SAM" id="MobiDB-lite"/>
    </source>
</evidence>
<feature type="transmembrane region" description="Helical" evidence="3">
    <location>
        <begin position="302"/>
        <end position="322"/>
    </location>
</feature>
<dbReference type="PANTHER" id="PTHR11328:SF43">
    <property type="entry name" value="SULFOQUINOVOSE IMPORTER-RELATED"/>
    <property type="match status" value="1"/>
</dbReference>
<dbReference type="GO" id="GO:0008643">
    <property type="term" value="P:carbohydrate transport"/>
    <property type="evidence" value="ECO:0007669"/>
    <property type="project" value="InterPro"/>
</dbReference>
<dbReference type="InterPro" id="IPR001927">
    <property type="entry name" value="Na/Gal_symport"/>
</dbReference>
<feature type="transmembrane region" description="Helical" evidence="3">
    <location>
        <begin position="270"/>
        <end position="290"/>
    </location>
</feature>
<dbReference type="Proteomes" id="UP000198430">
    <property type="component" value="Unassembled WGS sequence"/>
</dbReference>
<comment type="caution">
    <text evidence="4">The sequence shown here is derived from an EMBL/GenBank/DDBJ whole genome shotgun (WGS) entry which is preliminary data.</text>
</comment>
<dbReference type="SUPFAM" id="SSF103473">
    <property type="entry name" value="MFS general substrate transporter"/>
    <property type="match status" value="1"/>
</dbReference>
<evidence type="ECO:0000256" key="3">
    <source>
        <dbReference type="SAM" id="Phobius"/>
    </source>
</evidence>
<protein>
    <submittedName>
        <fullName evidence="4">Na+/xyloside symporter related transporter</fullName>
    </submittedName>
</protein>
<reference evidence="4 5" key="1">
    <citation type="submission" date="2015-11" db="EMBL/GenBank/DDBJ databases">
        <title>Draft genome sequences of new species of the genus Lactobacillus isolated from orchardgrass silage.</title>
        <authorList>
            <person name="Tohno M."/>
            <person name="Tanizawa Y."/>
            <person name="Arita M."/>
        </authorList>
    </citation>
    <scope>NUCLEOTIDE SEQUENCE [LARGE SCALE GENOMIC DNA]</scope>
    <source>
        <strain evidence="4 5">IWT140</strain>
    </source>
</reference>
<feature type="transmembrane region" description="Helical" evidence="3">
    <location>
        <begin position="375"/>
        <end position="395"/>
    </location>
</feature>
<dbReference type="InterPro" id="IPR039672">
    <property type="entry name" value="MFS_2"/>
</dbReference>
<accession>A0A1Z5IR17</accession>
<dbReference type="EMBL" id="BCMH01000014">
    <property type="protein sequence ID" value="GAX04213.1"/>
    <property type="molecule type" value="Genomic_DNA"/>
</dbReference>
<feature type="transmembrane region" description="Helical" evidence="3">
    <location>
        <begin position="48"/>
        <end position="67"/>
    </location>
</feature>